<dbReference type="InterPro" id="IPR027417">
    <property type="entry name" value="P-loop_NTPase"/>
</dbReference>
<organism evidence="3 4">
    <name type="scientific">Leucocoprinus leucothites</name>
    <dbReference type="NCBI Taxonomy" id="201217"/>
    <lineage>
        <taxon>Eukaryota</taxon>
        <taxon>Fungi</taxon>
        <taxon>Dikarya</taxon>
        <taxon>Basidiomycota</taxon>
        <taxon>Agaricomycotina</taxon>
        <taxon>Agaricomycetes</taxon>
        <taxon>Agaricomycetidae</taxon>
        <taxon>Agaricales</taxon>
        <taxon>Agaricineae</taxon>
        <taxon>Agaricaceae</taxon>
        <taxon>Leucocoprinus</taxon>
    </lineage>
</organism>
<dbReference type="EMBL" id="JAACJO010000003">
    <property type="protein sequence ID" value="KAF5360900.1"/>
    <property type="molecule type" value="Genomic_DNA"/>
</dbReference>
<dbReference type="Gene3D" id="3.40.50.300">
    <property type="entry name" value="P-loop containing nucleotide triphosphate hydrolases"/>
    <property type="match status" value="1"/>
</dbReference>
<sequence>MAIPTGRALPCISQAVFRTSSSFPLSPHLVQAIMPTSHNIHDFVINGLTNNNININSSIGIDILLEASTREAAVDAGERDYDATCYPGTREQYIKDITSWATTSDSNQLPMYWMKGPAGVGKSAIAQTCARAMKDSGHLGAAFFFSVNGRQKDHTRFFPTLAYQLTTTLPEFREVVNHRVLNDKTLVKKAMSSQFESLIVEPLRRLREQGREVRRRPIFIDGLDECESQDAQAEIIKLIAASVQAKSTPFCWAIFSRAEPCIPSTFALAHISSLCHIVYLPISRETDKEVELYLCGGFKNMLQRRNMVLSSPWPAEEDIKKLVDAAAGLFAYAATVLRFIDKHSHAGFGETLQAVLDIIAKPGSRALPVFSNLDSLYILILERVPDDILRPTKVLLAWMNTQGWENRNVDVALVCNFTGISEATFKSICHYLQAVVAYQEPSQSIRVPNRPVNLKQSFYHQSPRLKLDPSLRQQLLKVHGTIAFLHKSFLEFLRDPTRSSAFSPQSLDIRKDLLDHFVNRHAHYASGYDIQSSGLKLASGIASSSTLLSWPQRSEFVDSFLTLYVLHLFSGDSKSLWSLTVSSASARELDHRKSLTAERMILGLGLHNDRGRCLRVIEGTTFRRIPPRGYGDSDLADFQADLKEAEKAKNIKLFHPHAPSVFASVNNLYSQHKLGKRYGLHKIGHGEKSVVLYWEYDTKERSFHEFTTVDYERAMRIYEAEKFKMWDGLWVPPS</sequence>
<name>A0A8H5G9U2_9AGAR</name>
<dbReference type="OrthoDB" id="5967843at2759"/>
<dbReference type="Proteomes" id="UP000559027">
    <property type="component" value="Unassembled WGS sequence"/>
</dbReference>
<reference evidence="3 4" key="1">
    <citation type="journal article" date="2020" name="ISME J.">
        <title>Uncovering the hidden diversity of litter-decomposition mechanisms in mushroom-forming fungi.</title>
        <authorList>
            <person name="Floudas D."/>
            <person name="Bentzer J."/>
            <person name="Ahren D."/>
            <person name="Johansson T."/>
            <person name="Persson P."/>
            <person name="Tunlid A."/>
        </authorList>
    </citation>
    <scope>NUCLEOTIDE SEQUENCE [LARGE SCALE GENOMIC DNA]</scope>
    <source>
        <strain evidence="3 4">CBS 146.42</strain>
    </source>
</reference>
<protein>
    <recommendedName>
        <fullName evidence="2">Nephrocystin 3-like N-terminal domain-containing protein</fullName>
    </recommendedName>
</protein>
<evidence type="ECO:0000256" key="1">
    <source>
        <dbReference type="ARBA" id="ARBA00022737"/>
    </source>
</evidence>
<proteinExistence type="predicted"/>
<dbReference type="InterPro" id="IPR056884">
    <property type="entry name" value="NPHP3-like_N"/>
</dbReference>
<dbReference type="SUPFAM" id="SSF52540">
    <property type="entry name" value="P-loop containing nucleoside triphosphate hydrolases"/>
    <property type="match status" value="1"/>
</dbReference>
<evidence type="ECO:0000259" key="2">
    <source>
        <dbReference type="Pfam" id="PF24883"/>
    </source>
</evidence>
<accession>A0A8H5G9U2</accession>
<feature type="domain" description="Nephrocystin 3-like N-terminal" evidence="2">
    <location>
        <begin position="95"/>
        <end position="257"/>
    </location>
</feature>
<keyword evidence="4" id="KW-1185">Reference proteome</keyword>
<dbReference type="AlphaFoldDB" id="A0A8H5G9U2"/>
<dbReference type="Pfam" id="PF24883">
    <property type="entry name" value="NPHP3_N"/>
    <property type="match status" value="1"/>
</dbReference>
<evidence type="ECO:0000313" key="4">
    <source>
        <dbReference type="Proteomes" id="UP000559027"/>
    </source>
</evidence>
<dbReference type="PANTHER" id="PTHR10039:SF14">
    <property type="entry name" value="NACHT DOMAIN-CONTAINING PROTEIN"/>
    <property type="match status" value="1"/>
</dbReference>
<evidence type="ECO:0000313" key="3">
    <source>
        <dbReference type="EMBL" id="KAF5360900.1"/>
    </source>
</evidence>
<comment type="caution">
    <text evidence="3">The sequence shown here is derived from an EMBL/GenBank/DDBJ whole genome shotgun (WGS) entry which is preliminary data.</text>
</comment>
<gene>
    <name evidence="3" type="ORF">D9756_004665</name>
</gene>
<keyword evidence="1" id="KW-0677">Repeat</keyword>
<dbReference type="PANTHER" id="PTHR10039">
    <property type="entry name" value="AMELOGENIN"/>
    <property type="match status" value="1"/>
</dbReference>